<dbReference type="Proteomes" id="UP000199149">
    <property type="component" value="Unassembled WGS sequence"/>
</dbReference>
<dbReference type="STRING" id="684065.SAMN05421738_11010"/>
<name>A0A1I4XXJ6_9FLAO</name>
<dbReference type="OrthoDB" id="9807687at2"/>
<dbReference type="Pfam" id="PF08885">
    <property type="entry name" value="GSCFA"/>
    <property type="match status" value="1"/>
</dbReference>
<dbReference type="Gene3D" id="3.40.50.1110">
    <property type="entry name" value="SGNH hydrolase"/>
    <property type="match status" value="1"/>
</dbReference>
<feature type="domain" description="GSCFA" evidence="1">
    <location>
        <begin position="21"/>
        <end position="257"/>
    </location>
</feature>
<keyword evidence="3" id="KW-1185">Reference proteome</keyword>
<gene>
    <name evidence="2" type="ORF">SAMN05421738_11010</name>
</gene>
<proteinExistence type="predicted"/>
<evidence type="ECO:0000313" key="2">
    <source>
        <dbReference type="EMBL" id="SFN30532.1"/>
    </source>
</evidence>
<dbReference type="CDD" id="cd00229">
    <property type="entry name" value="SGNH_hydrolase"/>
    <property type="match status" value="1"/>
</dbReference>
<organism evidence="2 3">
    <name type="scientific">Algoriella xinjiangensis</name>
    <dbReference type="NCBI Taxonomy" id="684065"/>
    <lineage>
        <taxon>Bacteria</taxon>
        <taxon>Pseudomonadati</taxon>
        <taxon>Bacteroidota</taxon>
        <taxon>Flavobacteriia</taxon>
        <taxon>Flavobacteriales</taxon>
        <taxon>Weeksellaceae</taxon>
        <taxon>Algoriella</taxon>
    </lineage>
</organism>
<dbReference type="EMBL" id="FOUZ01000010">
    <property type="protein sequence ID" value="SFN30532.1"/>
    <property type="molecule type" value="Genomic_DNA"/>
</dbReference>
<accession>A0A1I4XXJ6</accession>
<protein>
    <submittedName>
        <fullName evidence="2">GSCFA family protein</fullName>
    </submittedName>
</protein>
<evidence type="ECO:0000259" key="1">
    <source>
        <dbReference type="Pfam" id="PF08885"/>
    </source>
</evidence>
<sequence>MNFRTELTINQSDFLINHHQKIVSFGSCFAEEMADRLLNLKFNVLANPFGILFHPLAIENALQRIQAKTLYVEEEISNLDELFFNWDHHSSFNSISAEETLENVNNALVKAHDFLTNADVVFITLGTSWVYKIKELNLVVANCHKVPAKHFDKVLLTEQQIKTSLHNSLDMITEMAPNAKIIVTVSPVRHLKDGMIENNVSKAKLLSALYEVTMNFDQVNYFPSYELMMDDLRDYRFYADDLLHPNKQAVNYIWEKFASAYFTPETQQINKQIEKITTAINHRPFNEESISHQKFISNCIKQMQDLVKANPNLDYQQEIEHFKSKLNHVN</sequence>
<dbReference type="RefSeq" id="WP_092908587.1">
    <property type="nucleotide sequence ID" value="NZ_FOUZ01000010.1"/>
</dbReference>
<dbReference type="AlphaFoldDB" id="A0A1I4XXJ6"/>
<dbReference type="InterPro" id="IPR014982">
    <property type="entry name" value="GSCFA"/>
</dbReference>
<reference evidence="3" key="1">
    <citation type="submission" date="2016-10" db="EMBL/GenBank/DDBJ databases">
        <authorList>
            <person name="Varghese N."/>
            <person name="Submissions S."/>
        </authorList>
    </citation>
    <scope>NUCLEOTIDE SEQUENCE [LARGE SCALE GENOMIC DNA]</scope>
    <source>
        <strain evidence="3">XJ109</strain>
    </source>
</reference>
<evidence type="ECO:0000313" key="3">
    <source>
        <dbReference type="Proteomes" id="UP000199149"/>
    </source>
</evidence>
<dbReference type="SUPFAM" id="SSF52266">
    <property type="entry name" value="SGNH hydrolase"/>
    <property type="match status" value="1"/>
</dbReference>
<dbReference type="InterPro" id="IPR036514">
    <property type="entry name" value="SGNH_hydro_sf"/>
</dbReference>
<dbReference type="GO" id="GO:0016788">
    <property type="term" value="F:hydrolase activity, acting on ester bonds"/>
    <property type="evidence" value="ECO:0007669"/>
    <property type="project" value="UniProtKB-ARBA"/>
</dbReference>